<accession>A0ABY2X483</accession>
<proteinExistence type="predicted"/>
<name>A0ABY2X483_9RHOB</name>
<evidence type="ECO:0000313" key="2">
    <source>
        <dbReference type="Proteomes" id="UP001193035"/>
    </source>
</evidence>
<dbReference type="EMBL" id="VCPD01000001">
    <property type="protein sequence ID" value="TMV09854.1"/>
    <property type="molecule type" value="Genomic_DNA"/>
</dbReference>
<sequence length="104" mass="11270">MSIQTHIHGRALGHPPPTPFERVEALIDSLAVLEARRTVTQCVAHGVDAASGASDPDDLDLLDQMIDAEIAAVEEVVARIRHLAAEGLISEWRDMLRAETVGRP</sequence>
<evidence type="ECO:0000313" key="1">
    <source>
        <dbReference type="EMBL" id="TMV09854.1"/>
    </source>
</evidence>
<keyword evidence="2" id="KW-1185">Reference proteome</keyword>
<reference evidence="1 2" key="1">
    <citation type="submission" date="2019-05" db="EMBL/GenBank/DDBJ databases">
        <title>Ruegeria sp. nov., isolated from tidal flat.</title>
        <authorList>
            <person name="Kim W."/>
        </authorList>
    </citation>
    <scope>NUCLEOTIDE SEQUENCE [LARGE SCALE GENOMIC DNA]</scope>
    <source>
        <strain evidence="1 2">CAU 1488</strain>
    </source>
</reference>
<comment type="caution">
    <text evidence="1">The sequence shown here is derived from an EMBL/GenBank/DDBJ whole genome shotgun (WGS) entry which is preliminary data.</text>
</comment>
<evidence type="ECO:0008006" key="3">
    <source>
        <dbReference type="Google" id="ProtNLM"/>
    </source>
</evidence>
<gene>
    <name evidence="1" type="ORF">FGK63_01935</name>
</gene>
<protein>
    <recommendedName>
        <fullName evidence="3">Flagellar protein FliT</fullName>
    </recommendedName>
</protein>
<organism evidence="1 2">
    <name type="scientific">Ruegeria sediminis</name>
    <dbReference type="NCBI Taxonomy" id="2583820"/>
    <lineage>
        <taxon>Bacteria</taxon>
        <taxon>Pseudomonadati</taxon>
        <taxon>Pseudomonadota</taxon>
        <taxon>Alphaproteobacteria</taxon>
        <taxon>Rhodobacterales</taxon>
        <taxon>Roseobacteraceae</taxon>
        <taxon>Ruegeria</taxon>
    </lineage>
</organism>
<dbReference type="Proteomes" id="UP001193035">
    <property type="component" value="Unassembled WGS sequence"/>
</dbReference>
<dbReference type="RefSeq" id="WP_138839913.1">
    <property type="nucleotide sequence ID" value="NZ_VCPD01000001.1"/>
</dbReference>